<dbReference type="RefSeq" id="WP_377403196.1">
    <property type="nucleotide sequence ID" value="NZ_JBHTFQ010000005.1"/>
</dbReference>
<protein>
    <recommendedName>
        <fullName evidence="4">DedA family protein</fullName>
    </recommendedName>
</protein>
<keyword evidence="1" id="KW-0812">Transmembrane</keyword>
<feature type="transmembrane region" description="Helical" evidence="1">
    <location>
        <begin position="151"/>
        <end position="175"/>
    </location>
</feature>
<organism evidence="2 3">
    <name type="scientific">Plastorhodobacter daqingensis</name>
    <dbReference type="NCBI Taxonomy" id="1387281"/>
    <lineage>
        <taxon>Bacteria</taxon>
        <taxon>Pseudomonadati</taxon>
        <taxon>Pseudomonadota</taxon>
        <taxon>Alphaproteobacteria</taxon>
        <taxon>Rhodobacterales</taxon>
        <taxon>Paracoccaceae</taxon>
        <taxon>Plastorhodobacter</taxon>
    </lineage>
</organism>
<dbReference type="EMBL" id="JBHTFQ010000005">
    <property type="protein sequence ID" value="MFC7704650.1"/>
    <property type="molecule type" value="Genomic_DNA"/>
</dbReference>
<proteinExistence type="predicted"/>
<comment type="caution">
    <text evidence="2">The sequence shown here is derived from an EMBL/GenBank/DDBJ whole genome shotgun (WGS) entry which is preliminary data.</text>
</comment>
<accession>A0ABW2UM61</accession>
<name>A0ABW2UM61_9RHOB</name>
<keyword evidence="3" id="KW-1185">Reference proteome</keyword>
<evidence type="ECO:0000313" key="2">
    <source>
        <dbReference type="EMBL" id="MFC7704650.1"/>
    </source>
</evidence>
<evidence type="ECO:0000313" key="3">
    <source>
        <dbReference type="Proteomes" id="UP001596516"/>
    </source>
</evidence>
<dbReference type="Proteomes" id="UP001596516">
    <property type="component" value="Unassembled WGS sequence"/>
</dbReference>
<gene>
    <name evidence="2" type="ORF">ACFQXB_10640</name>
</gene>
<keyword evidence="1" id="KW-0472">Membrane</keyword>
<evidence type="ECO:0000256" key="1">
    <source>
        <dbReference type="SAM" id="Phobius"/>
    </source>
</evidence>
<feature type="transmembrane region" description="Helical" evidence="1">
    <location>
        <begin position="48"/>
        <end position="70"/>
    </location>
</feature>
<evidence type="ECO:0008006" key="4">
    <source>
        <dbReference type="Google" id="ProtNLM"/>
    </source>
</evidence>
<sequence>MDTYLDPFLGNPAVLFALLFLGTFVLEEAAILSGAALAAAGEMSAAVAFSALGLGMIVSDWALFAIGAAAGRSRWLRQRIGEANIARGRRLLGRGVVAAGFTARLVPWLLFPVFVASGFLGVRFVTFAGVNALIAAVYVAILFFGIYGFNLVLFEMFAGWGWLAVVACAAALFHFSRLVARRFRAREAARAAAAQRD</sequence>
<keyword evidence="1" id="KW-1133">Transmembrane helix</keyword>
<feature type="transmembrane region" description="Helical" evidence="1">
    <location>
        <begin position="122"/>
        <end position="144"/>
    </location>
</feature>
<reference evidence="3" key="1">
    <citation type="journal article" date="2019" name="Int. J. Syst. Evol. Microbiol.">
        <title>The Global Catalogue of Microorganisms (GCM) 10K type strain sequencing project: providing services to taxonomists for standard genome sequencing and annotation.</title>
        <authorList>
            <consortium name="The Broad Institute Genomics Platform"/>
            <consortium name="The Broad Institute Genome Sequencing Center for Infectious Disease"/>
            <person name="Wu L."/>
            <person name="Ma J."/>
        </authorList>
    </citation>
    <scope>NUCLEOTIDE SEQUENCE [LARGE SCALE GENOMIC DNA]</scope>
    <source>
        <strain evidence="3">CGMCC 1.12750</strain>
    </source>
</reference>